<dbReference type="Pfam" id="PF13561">
    <property type="entry name" value="adh_short_C2"/>
    <property type="match status" value="1"/>
</dbReference>
<dbReference type="GO" id="GO:0016616">
    <property type="term" value="F:oxidoreductase activity, acting on the CH-OH group of donors, NAD or NADP as acceptor"/>
    <property type="evidence" value="ECO:0007669"/>
    <property type="project" value="TreeGrafter"/>
</dbReference>
<dbReference type="RefSeq" id="WP_103425631.1">
    <property type="nucleotide sequence ID" value="NZ_CP026309.1"/>
</dbReference>
<protein>
    <submittedName>
        <fullName evidence="2">Short-chain dehydrogenase</fullName>
    </submittedName>
</protein>
<evidence type="ECO:0000313" key="2">
    <source>
        <dbReference type="EMBL" id="AUV81942.1"/>
    </source>
</evidence>
<proteinExistence type="inferred from homology"/>
<comment type="similarity">
    <text evidence="1">Belongs to the short-chain dehydrogenases/reductases (SDR) family.</text>
</comment>
<dbReference type="SUPFAM" id="SSF51735">
    <property type="entry name" value="NAD(P)-binding Rossmann-fold domains"/>
    <property type="match status" value="1"/>
</dbReference>
<dbReference type="FunFam" id="3.40.50.720:FF:000084">
    <property type="entry name" value="Short-chain dehydrogenase reductase"/>
    <property type="match status" value="1"/>
</dbReference>
<reference evidence="2 3" key="1">
    <citation type="submission" date="2018-01" db="EMBL/GenBank/DDBJ databases">
        <title>Complete genome sequence of Salinigranum rubrum GX10T, an extremely halophilic archaeon isolated from a marine solar saltern.</title>
        <authorList>
            <person name="Han S."/>
        </authorList>
    </citation>
    <scope>NUCLEOTIDE SEQUENCE [LARGE SCALE GENOMIC DNA]</scope>
    <source>
        <strain evidence="2 3">GX10</strain>
    </source>
</reference>
<dbReference type="PANTHER" id="PTHR42760">
    <property type="entry name" value="SHORT-CHAIN DEHYDROGENASES/REDUCTASES FAMILY MEMBER"/>
    <property type="match status" value="1"/>
</dbReference>
<dbReference type="KEGG" id="srub:C2R22_10030"/>
<dbReference type="PRINTS" id="PR00081">
    <property type="entry name" value="GDHRDH"/>
</dbReference>
<evidence type="ECO:0000313" key="3">
    <source>
        <dbReference type="Proteomes" id="UP000236584"/>
    </source>
</evidence>
<dbReference type="NCBIfam" id="NF005559">
    <property type="entry name" value="PRK07231.1"/>
    <property type="match status" value="1"/>
</dbReference>
<sequence>MVSLDGKTALVTGASSGIGRGIAIGLAEAGAAVGVSHPPFEGESERAAAVVSEIEAGGGTALALEGDVRSAESIESMVAAFEERFGAPDVLCNNAGIVTQSELAEMPVEMWDGMIEVNLRGVFLTTRFALPGMLDAGRGSIVNTASQLGIKGAPELVHYSAAKGGVIAFTRALAREVSPTVRVNAIAPGPIETDLLADISEEWRAAKEAELPMGRLGQVDDVVPTVVFLASDESGYYTGQTLSPDGGDAMH</sequence>
<dbReference type="PROSITE" id="PS00061">
    <property type="entry name" value="ADH_SHORT"/>
    <property type="match status" value="1"/>
</dbReference>
<dbReference type="PRINTS" id="PR00080">
    <property type="entry name" value="SDRFAMILY"/>
</dbReference>
<dbReference type="InterPro" id="IPR036291">
    <property type="entry name" value="NAD(P)-bd_dom_sf"/>
</dbReference>
<dbReference type="AlphaFoldDB" id="A0A2I8VJ38"/>
<dbReference type="GeneID" id="35592431"/>
<dbReference type="Gene3D" id="3.40.50.720">
    <property type="entry name" value="NAD(P)-binding Rossmann-like Domain"/>
    <property type="match status" value="1"/>
</dbReference>
<dbReference type="EMBL" id="CP026309">
    <property type="protein sequence ID" value="AUV81942.1"/>
    <property type="molecule type" value="Genomic_DNA"/>
</dbReference>
<keyword evidence="3" id="KW-1185">Reference proteome</keyword>
<dbReference type="OrthoDB" id="24596at2157"/>
<organism evidence="2 3">
    <name type="scientific">Salinigranum rubrum</name>
    <dbReference type="NCBI Taxonomy" id="755307"/>
    <lineage>
        <taxon>Archaea</taxon>
        <taxon>Methanobacteriati</taxon>
        <taxon>Methanobacteriota</taxon>
        <taxon>Stenosarchaea group</taxon>
        <taxon>Halobacteria</taxon>
        <taxon>Halobacteriales</taxon>
        <taxon>Haloferacaceae</taxon>
        <taxon>Salinigranum</taxon>
    </lineage>
</organism>
<name>A0A2I8VJ38_9EURY</name>
<evidence type="ECO:0000256" key="1">
    <source>
        <dbReference type="ARBA" id="ARBA00006484"/>
    </source>
</evidence>
<dbReference type="Proteomes" id="UP000236584">
    <property type="component" value="Chromosome"/>
</dbReference>
<accession>A0A2I8VJ38</accession>
<dbReference type="InterPro" id="IPR002347">
    <property type="entry name" value="SDR_fam"/>
</dbReference>
<gene>
    <name evidence="2" type="ORF">C2R22_10030</name>
</gene>
<dbReference type="InterPro" id="IPR020904">
    <property type="entry name" value="Sc_DH/Rdtase_CS"/>
</dbReference>